<evidence type="ECO:0008006" key="5">
    <source>
        <dbReference type="Google" id="ProtNLM"/>
    </source>
</evidence>
<name>A0AAV3RP96_LITER</name>
<dbReference type="PANTHER" id="PTHR31809:SF0">
    <property type="entry name" value="BUD13 HOMOLOG"/>
    <property type="match status" value="1"/>
</dbReference>
<sequence>MDSSPLKKNRKQSTRACASDNNDDLSPHRSMKKVTTFVEKERQLKTGLVSGQDIKQEILKTKEQEWLMFKNLDHSVSGRGAQPVYRNKTTGERVTKEEFLKFREEKKKKQEERKEIKPEWDTGLVQKCQAEEELKEPELEKAEPFARTRDDPELEKRLKERVRFELENSDKMKESGCEIPQKVTSPSWMTEGIVAPPNRYGIKPGTHWDGVDRSTGFENDCFNRINERQAVDEEAYKWS</sequence>
<dbReference type="Pfam" id="PF09736">
    <property type="entry name" value="Bud13"/>
    <property type="match status" value="1"/>
</dbReference>
<dbReference type="GO" id="GO:0000398">
    <property type="term" value="P:mRNA splicing, via spliceosome"/>
    <property type="evidence" value="ECO:0007669"/>
    <property type="project" value="TreeGrafter"/>
</dbReference>
<evidence type="ECO:0000256" key="1">
    <source>
        <dbReference type="ARBA" id="ARBA00011069"/>
    </source>
</evidence>
<evidence type="ECO:0000313" key="3">
    <source>
        <dbReference type="EMBL" id="GAA0181712.1"/>
    </source>
</evidence>
<keyword evidence="4" id="KW-1185">Reference proteome</keyword>
<accession>A0AAV3RP96</accession>
<reference evidence="3 4" key="1">
    <citation type="submission" date="2024-01" db="EMBL/GenBank/DDBJ databases">
        <title>The complete chloroplast genome sequence of Lithospermum erythrorhizon: insights into the phylogenetic relationship among Boraginaceae species and the maternal lineages of purple gromwells.</title>
        <authorList>
            <person name="Okada T."/>
            <person name="Watanabe K."/>
        </authorList>
    </citation>
    <scope>NUCLEOTIDE SEQUENCE [LARGE SCALE GENOMIC DNA]</scope>
</reference>
<feature type="compositionally biased region" description="Basic and acidic residues" evidence="2">
    <location>
        <begin position="129"/>
        <end position="152"/>
    </location>
</feature>
<dbReference type="EMBL" id="BAABME010010759">
    <property type="protein sequence ID" value="GAA0181712.1"/>
    <property type="molecule type" value="Genomic_DNA"/>
</dbReference>
<dbReference type="PANTHER" id="PTHR31809">
    <property type="entry name" value="BUD13 HOMOLOG"/>
    <property type="match status" value="1"/>
</dbReference>
<evidence type="ECO:0000313" key="4">
    <source>
        <dbReference type="Proteomes" id="UP001454036"/>
    </source>
</evidence>
<comment type="similarity">
    <text evidence="1">Belongs to the CWC26 family.</text>
</comment>
<organism evidence="3 4">
    <name type="scientific">Lithospermum erythrorhizon</name>
    <name type="common">Purple gromwell</name>
    <name type="synonym">Lithospermum officinale var. erythrorhizon</name>
    <dbReference type="NCBI Taxonomy" id="34254"/>
    <lineage>
        <taxon>Eukaryota</taxon>
        <taxon>Viridiplantae</taxon>
        <taxon>Streptophyta</taxon>
        <taxon>Embryophyta</taxon>
        <taxon>Tracheophyta</taxon>
        <taxon>Spermatophyta</taxon>
        <taxon>Magnoliopsida</taxon>
        <taxon>eudicotyledons</taxon>
        <taxon>Gunneridae</taxon>
        <taxon>Pentapetalae</taxon>
        <taxon>asterids</taxon>
        <taxon>lamiids</taxon>
        <taxon>Boraginales</taxon>
        <taxon>Boraginaceae</taxon>
        <taxon>Boraginoideae</taxon>
        <taxon>Lithospermeae</taxon>
        <taxon>Lithospermum</taxon>
    </lineage>
</organism>
<dbReference type="Proteomes" id="UP001454036">
    <property type="component" value="Unassembled WGS sequence"/>
</dbReference>
<feature type="region of interest" description="Disordered" evidence="2">
    <location>
        <begin position="1"/>
        <end position="31"/>
    </location>
</feature>
<feature type="region of interest" description="Disordered" evidence="2">
    <location>
        <begin position="169"/>
        <end position="207"/>
    </location>
</feature>
<dbReference type="GO" id="GO:0003723">
    <property type="term" value="F:RNA binding"/>
    <property type="evidence" value="ECO:0007669"/>
    <property type="project" value="TreeGrafter"/>
</dbReference>
<comment type="caution">
    <text evidence="3">The sequence shown here is derived from an EMBL/GenBank/DDBJ whole genome shotgun (WGS) entry which is preliminary data.</text>
</comment>
<feature type="region of interest" description="Disordered" evidence="2">
    <location>
        <begin position="127"/>
        <end position="152"/>
    </location>
</feature>
<dbReference type="GO" id="GO:0005684">
    <property type="term" value="C:U2-type spliceosomal complex"/>
    <property type="evidence" value="ECO:0007669"/>
    <property type="project" value="TreeGrafter"/>
</dbReference>
<dbReference type="InterPro" id="IPR018609">
    <property type="entry name" value="Bud13"/>
</dbReference>
<proteinExistence type="inferred from homology"/>
<evidence type="ECO:0000256" key="2">
    <source>
        <dbReference type="SAM" id="MobiDB-lite"/>
    </source>
</evidence>
<gene>
    <name evidence="3" type="ORF">LIER_30273</name>
</gene>
<dbReference type="InterPro" id="IPR051112">
    <property type="entry name" value="CWC26_splicing_factor"/>
</dbReference>
<protein>
    <recommendedName>
        <fullName evidence="5">BUD13 homolog</fullName>
    </recommendedName>
</protein>
<dbReference type="AlphaFoldDB" id="A0AAV3RP96"/>
<dbReference type="GO" id="GO:0070274">
    <property type="term" value="C:RES complex"/>
    <property type="evidence" value="ECO:0007669"/>
    <property type="project" value="TreeGrafter"/>
</dbReference>